<sequence>MCVSLQEGASSLFIKHRDDFKLQPCAYATTELAVEEARPVRDPKTGHTTEEHVYWQSPSGCASRSKRRQYAFEEKRQAKICGKLSDPYTRVACDIRKQLMAMEKKEKKRPRMATALSGGAEKVVARSFGTSEDARQPLDHEVATPASFGNLAARDAALARSEAQSPAGGGASSALGILSPAGRHLLLAERVKPDGHRSPNPHKSPEGVVVPTLSPDYASPLGITKR</sequence>
<organism evidence="2 3">
    <name type="scientific">Rhipicephalus microplus</name>
    <name type="common">Cattle tick</name>
    <name type="synonym">Boophilus microplus</name>
    <dbReference type="NCBI Taxonomy" id="6941"/>
    <lineage>
        <taxon>Eukaryota</taxon>
        <taxon>Metazoa</taxon>
        <taxon>Ecdysozoa</taxon>
        <taxon>Arthropoda</taxon>
        <taxon>Chelicerata</taxon>
        <taxon>Arachnida</taxon>
        <taxon>Acari</taxon>
        <taxon>Parasitiformes</taxon>
        <taxon>Ixodida</taxon>
        <taxon>Ixodoidea</taxon>
        <taxon>Ixodidae</taxon>
        <taxon>Rhipicephalinae</taxon>
        <taxon>Rhipicephalus</taxon>
        <taxon>Boophilus</taxon>
    </lineage>
</organism>
<accession>A0A9J6CVP1</accession>
<feature type="compositionally biased region" description="Basic and acidic residues" evidence="1">
    <location>
        <begin position="186"/>
        <end position="197"/>
    </location>
</feature>
<dbReference type="AlphaFoldDB" id="A0A9J6CVP1"/>
<reference evidence="2" key="2">
    <citation type="submission" date="2021-09" db="EMBL/GenBank/DDBJ databases">
        <authorList>
            <person name="Jia N."/>
            <person name="Wang J."/>
            <person name="Shi W."/>
            <person name="Du L."/>
            <person name="Sun Y."/>
            <person name="Zhan W."/>
            <person name="Jiang J."/>
            <person name="Wang Q."/>
            <person name="Zhang B."/>
            <person name="Ji P."/>
            <person name="Sakyi L.B."/>
            <person name="Cui X."/>
            <person name="Yuan T."/>
            <person name="Jiang B."/>
            <person name="Yang W."/>
            <person name="Lam T.T.-Y."/>
            <person name="Chang Q."/>
            <person name="Ding S."/>
            <person name="Wang X."/>
            <person name="Zhu J."/>
            <person name="Ruan X."/>
            <person name="Zhao L."/>
            <person name="Wei J."/>
            <person name="Que T."/>
            <person name="Du C."/>
            <person name="Cheng J."/>
            <person name="Dai P."/>
            <person name="Han X."/>
            <person name="Huang E."/>
            <person name="Gao Y."/>
            <person name="Liu J."/>
            <person name="Shao H."/>
            <person name="Ye R."/>
            <person name="Li L."/>
            <person name="Wei W."/>
            <person name="Wang X."/>
            <person name="Wang C."/>
            <person name="Huo Q."/>
            <person name="Li W."/>
            <person name="Guo W."/>
            <person name="Chen H."/>
            <person name="Chen S."/>
            <person name="Zhou L."/>
            <person name="Zhou L."/>
            <person name="Ni X."/>
            <person name="Tian J."/>
            <person name="Zhou Y."/>
            <person name="Sheng Y."/>
            <person name="Liu T."/>
            <person name="Pan Y."/>
            <person name="Xia L."/>
            <person name="Li J."/>
            <person name="Zhao F."/>
            <person name="Cao W."/>
        </authorList>
    </citation>
    <scope>NUCLEOTIDE SEQUENCE</scope>
    <source>
        <strain evidence="2">Rmic-2018</strain>
        <tissue evidence="2">Larvae</tissue>
    </source>
</reference>
<keyword evidence="3" id="KW-1185">Reference proteome</keyword>
<dbReference type="EMBL" id="JABSTU010005947">
    <property type="protein sequence ID" value="KAH7938598.1"/>
    <property type="molecule type" value="Genomic_DNA"/>
</dbReference>
<protein>
    <submittedName>
        <fullName evidence="2">Uncharacterized protein</fullName>
    </submittedName>
</protein>
<dbReference type="Proteomes" id="UP000821866">
    <property type="component" value="Unassembled WGS sequence"/>
</dbReference>
<evidence type="ECO:0000256" key="1">
    <source>
        <dbReference type="SAM" id="MobiDB-lite"/>
    </source>
</evidence>
<gene>
    <name evidence="2" type="ORF">HPB51_028883</name>
</gene>
<evidence type="ECO:0000313" key="2">
    <source>
        <dbReference type="EMBL" id="KAH7938598.1"/>
    </source>
</evidence>
<name>A0A9J6CVP1_RHIMP</name>
<proteinExistence type="predicted"/>
<comment type="caution">
    <text evidence="2">The sequence shown here is derived from an EMBL/GenBank/DDBJ whole genome shotgun (WGS) entry which is preliminary data.</text>
</comment>
<feature type="region of interest" description="Disordered" evidence="1">
    <location>
        <begin position="186"/>
        <end position="226"/>
    </location>
</feature>
<evidence type="ECO:0000313" key="3">
    <source>
        <dbReference type="Proteomes" id="UP000821866"/>
    </source>
</evidence>
<reference evidence="2" key="1">
    <citation type="journal article" date="2020" name="Cell">
        <title>Large-Scale Comparative Analyses of Tick Genomes Elucidate Their Genetic Diversity and Vector Capacities.</title>
        <authorList>
            <consortium name="Tick Genome and Microbiome Consortium (TIGMIC)"/>
            <person name="Jia N."/>
            <person name="Wang J."/>
            <person name="Shi W."/>
            <person name="Du L."/>
            <person name="Sun Y."/>
            <person name="Zhan W."/>
            <person name="Jiang J.F."/>
            <person name="Wang Q."/>
            <person name="Zhang B."/>
            <person name="Ji P."/>
            <person name="Bell-Sakyi L."/>
            <person name="Cui X.M."/>
            <person name="Yuan T.T."/>
            <person name="Jiang B.G."/>
            <person name="Yang W.F."/>
            <person name="Lam T.T."/>
            <person name="Chang Q.C."/>
            <person name="Ding S.J."/>
            <person name="Wang X.J."/>
            <person name="Zhu J.G."/>
            <person name="Ruan X.D."/>
            <person name="Zhao L."/>
            <person name="Wei J.T."/>
            <person name="Ye R.Z."/>
            <person name="Que T.C."/>
            <person name="Du C.H."/>
            <person name="Zhou Y.H."/>
            <person name="Cheng J.X."/>
            <person name="Dai P.F."/>
            <person name="Guo W.B."/>
            <person name="Han X.H."/>
            <person name="Huang E.J."/>
            <person name="Li L.F."/>
            <person name="Wei W."/>
            <person name="Gao Y.C."/>
            <person name="Liu J.Z."/>
            <person name="Shao H.Z."/>
            <person name="Wang X."/>
            <person name="Wang C.C."/>
            <person name="Yang T.C."/>
            <person name="Huo Q.B."/>
            <person name="Li W."/>
            <person name="Chen H.Y."/>
            <person name="Chen S.E."/>
            <person name="Zhou L.G."/>
            <person name="Ni X.B."/>
            <person name="Tian J.H."/>
            <person name="Sheng Y."/>
            <person name="Liu T."/>
            <person name="Pan Y.S."/>
            <person name="Xia L.Y."/>
            <person name="Li J."/>
            <person name="Zhao F."/>
            <person name="Cao W.C."/>
        </authorList>
    </citation>
    <scope>NUCLEOTIDE SEQUENCE</scope>
    <source>
        <strain evidence="2">Rmic-2018</strain>
    </source>
</reference>